<feature type="region of interest" description="Disordered" evidence="1">
    <location>
        <begin position="48"/>
        <end position="96"/>
    </location>
</feature>
<proteinExistence type="predicted"/>
<evidence type="ECO:0000313" key="3">
    <source>
        <dbReference type="EMBL" id="CAI3988545.1"/>
    </source>
</evidence>
<feature type="compositionally biased region" description="Polar residues" evidence="1">
    <location>
        <begin position="53"/>
        <end position="64"/>
    </location>
</feature>
<reference evidence="3" key="1">
    <citation type="submission" date="2022-10" db="EMBL/GenBank/DDBJ databases">
        <authorList>
            <person name="Chen Y."/>
            <person name="Dougan E. K."/>
            <person name="Chan C."/>
            <person name="Rhodes N."/>
            <person name="Thang M."/>
        </authorList>
    </citation>
    <scope>NUCLEOTIDE SEQUENCE</scope>
</reference>
<dbReference type="EMBL" id="CAMXCT030001278">
    <property type="protein sequence ID" value="CAL4775857.1"/>
    <property type="molecule type" value="Genomic_DNA"/>
</dbReference>
<sequence>MGLRPLALLIFSSCVLHYVKAERLNVVLDEEDASYVVFLQTRLHGEGRDKSRAASNVSKVGSNHTQEHKVNLTKVNSTEKNHSSVNRTSLSQQSASTKSAPAFGDYVKAFAALAAETTASVGDAMGGGASNGETQDEAVGTSAAVGATIGVVVGATVGV</sequence>
<comment type="caution">
    <text evidence="3">The sequence shown here is derived from an EMBL/GenBank/DDBJ whole genome shotgun (WGS) entry which is preliminary data.</text>
</comment>
<evidence type="ECO:0000256" key="2">
    <source>
        <dbReference type="SAM" id="SignalP"/>
    </source>
</evidence>
<feature type="signal peptide" evidence="2">
    <location>
        <begin position="1"/>
        <end position="21"/>
    </location>
</feature>
<protein>
    <submittedName>
        <fullName evidence="3">Uncharacterized protein</fullName>
    </submittedName>
</protein>
<dbReference type="EMBL" id="CAMXCT010001278">
    <property type="protein sequence ID" value="CAI3988545.1"/>
    <property type="molecule type" value="Genomic_DNA"/>
</dbReference>
<evidence type="ECO:0000313" key="5">
    <source>
        <dbReference type="Proteomes" id="UP001152797"/>
    </source>
</evidence>
<reference evidence="4" key="2">
    <citation type="submission" date="2024-04" db="EMBL/GenBank/DDBJ databases">
        <authorList>
            <person name="Chen Y."/>
            <person name="Shah S."/>
            <person name="Dougan E. K."/>
            <person name="Thang M."/>
            <person name="Chan C."/>
        </authorList>
    </citation>
    <scope>NUCLEOTIDE SEQUENCE [LARGE SCALE GENOMIC DNA]</scope>
</reference>
<feature type="compositionally biased region" description="Polar residues" evidence="1">
    <location>
        <begin position="83"/>
        <end position="96"/>
    </location>
</feature>
<dbReference type="EMBL" id="CAMXCT020001278">
    <property type="protein sequence ID" value="CAL1141920.1"/>
    <property type="molecule type" value="Genomic_DNA"/>
</dbReference>
<accession>A0A9P1CBF0</accession>
<keyword evidence="5" id="KW-1185">Reference proteome</keyword>
<keyword evidence="2" id="KW-0732">Signal</keyword>
<feature type="chain" id="PRO_5043270265" evidence="2">
    <location>
        <begin position="22"/>
        <end position="159"/>
    </location>
</feature>
<name>A0A9P1CBF0_9DINO</name>
<dbReference type="AlphaFoldDB" id="A0A9P1CBF0"/>
<organism evidence="3">
    <name type="scientific">Cladocopium goreaui</name>
    <dbReference type="NCBI Taxonomy" id="2562237"/>
    <lineage>
        <taxon>Eukaryota</taxon>
        <taxon>Sar</taxon>
        <taxon>Alveolata</taxon>
        <taxon>Dinophyceae</taxon>
        <taxon>Suessiales</taxon>
        <taxon>Symbiodiniaceae</taxon>
        <taxon>Cladocopium</taxon>
    </lineage>
</organism>
<evidence type="ECO:0000256" key="1">
    <source>
        <dbReference type="SAM" id="MobiDB-lite"/>
    </source>
</evidence>
<evidence type="ECO:0000313" key="4">
    <source>
        <dbReference type="EMBL" id="CAL1141920.1"/>
    </source>
</evidence>
<dbReference type="Proteomes" id="UP001152797">
    <property type="component" value="Unassembled WGS sequence"/>
</dbReference>
<gene>
    <name evidence="3" type="ORF">C1SCF055_LOCUS15699</name>
</gene>